<gene>
    <name evidence="1" type="ORF">EI97DRAFT_151717</name>
</gene>
<proteinExistence type="predicted"/>
<dbReference type="GeneID" id="54546445"/>
<keyword evidence="2" id="KW-1185">Reference proteome</keyword>
<dbReference type="Proteomes" id="UP000800097">
    <property type="component" value="Unassembled WGS sequence"/>
</dbReference>
<dbReference type="AlphaFoldDB" id="A0A6A6JAV2"/>
<sequence>MLCWKWQWCLGDFFFFFFFFFEIPGGLRSIVSVSPHHCMHLVTHVRPHQLLLASCWQAVNNQNGLMRLTDQPLDAHFPHAAHLFSMARLTPLYIDERGQEPSPTHNRHRKRFSRYSTRGLSSNWAKPETLLVSTKVLRRRNRMIFETQACSVSQVGLVVSRLGSARTF</sequence>
<evidence type="ECO:0000313" key="1">
    <source>
        <dbReference type="EMBL" id="KAF2273740.1"/>
    </source>
</evidence>
<dbReference type="EMBL" id="ML986508">
    <property type="protein sequence ID" value="KAF2273740.1"/>
    <property type="molecule type" value="Genomic_DNA"/>
</dbReference>
<name>A0A6A6JAV2_WESOR</name>
<dbReference type="RefSeq" id="XP_033651279.1">
    <property type="nucleotide sequence ID" value="XM_033793270.1"/>
</dbReference>
<reference evidence="1" key="1">
    <citation type="journal article" date="2020" name="Stud. Mycol.">
        <title>101 Dothideomycetes genomes: a test case for predicting lifestyles and emergence of pathogens.</title>
        <authorList>
            <person name="Haridas S."/>
            <person name="Albert R."/>
            <person name="Binder M."/>
            <person name="Bloem J."/>
            <person name="Labutti K."/>
            <person name="Salamov A."/>
            <person name="Andreopoulos B."/>
            <person name="Baker S."/>
            <person name="Barry K."/>
            <person name="Bills G."/>
            <person name="Bluhm B."/>
            <person name="Cannon C."/>
            <person name="Castanera R."/>
            <person name="Culley D."/>
            <person name="Daum C."/>
            <person name="Ezra D."/>
            <person name="Gonzalez J."/>
            <person name="Henrissat B."/>
            <person name="Kuo A."/>
            <person name="Liang C."/>
            <person name="Lipzen A."/>
            <person name="Lutzoni F."/>
            <person name="Magnuson J."/>
            <person name="Mondo S."/>
            <person name="Nolan M."/>
            <person name="Ohm R."/>
            <person name="Pangilinan J."/>
            <person name="Park H.-J."/>
            <person name="Ramirez L."/>
            <person name="Alfaro M."/>
            <person name="Sun H."/>
            <person name="Tritt A."/>
            <person name="Yoshinaga Y."/>
            <person name="Zwiers L.-H."/>
            <person name="Turgeon B."/>
            <person name="Goodwin S."/>
            <person name="Spatafora J."/>
            <person name="Crous P."/>
            <person name="Grigoriev I."/>
        </authorList>
    </citation>
    <scope>NUCLEOTIDE SEQUENCE</scope>
    <source>
        <strain evidence="1">CBS 379.55</strain>
    </source>
</reference>
<protein>
    <submittedName>
        <fullName evidence="1">Uncharacterized protein</fullName>
    </submittedName>
</protein>
<accession>A0A6A6JAV2</accession>
<organism evidence="1 2">
    <name type="scientific">Westerdykella ornata</name>
    <dbReference type="NCBI Taxonomy" id="318751"/>
    <lineage>
        <taxon>Eukaryota</taxon>
        <taxon>Fungi</taxon>
        <taxon>Dikarya</taxon>
        <taxon>Ascomycota</taxon>
        <taxon>Pezizomycotina</taxon>
        <taxon>Dothideomycetes</taxon>
        <taxon>Pleosporomycetidae</taxon>
        <taxon>Pleosporales</taxon>
        <taxon>Sporormiaceae</taxon>
        <taxon>Westerdykella</taxon>
    </lineage>
</organism>
<evidence type="ECO:0000313" key="2">
    <source>
        <dbReference type="Proteomes" id="UP000800097"/>
    </source>
</evidence>